<evidence type="ECO:0000256" key="2">
    <source>
        <dbReference type="ARBA" id="ARBA00022723"/>
    </source>
</evidence>
<sequence length="157" mass="17751">QVDEKLLNVICSHALPFHLVEADDVKDLFKELCPNYSLPSRKTISNTLLNIRYEQLLEIVKDQLKNSKAVCLTSDEFPHKHTSENIAEWLEKIMEQFQISIKVTCIVTDNAPNMKKAVSLLGIENIPCFAHSLNLIVQHAINNSIQSTVATVKKIVK</sequence>
<keyword evidence="4" id="KW-0862">Zinc</keyword>
<evidence type="ECO:0000256" key="4">
    <source>
        <dbReference type="ARBA" id="ARBA00022833"/>
    </source>
</evidence>
<dbReference type="SUPFAM" id="SSF140996">
    <property type="entry name" value="Hermes dimerisation domain"/>
    <property type="match status" value="1"/>
</dbReference>
<reference evidence="6" key="1">
    <citation type="submission" date="2020-05" db="UniProtKB">
        <authorList>
            <consortium name="EnsemblMetazoa"/>
        </authorList>
    </citation>
    <scope>IDENTIFICATION</scope>
    <source>
        <strain evidence="6">FUMOZ</strain>
    </source>
</reference>
<keyword evidence="5" id="KW-0539">Nucleus</keyword>
<dbReference type="VEuPathDB" id="VectorBase:AFUN006032"/>
<dbReference type="InterPro" id="IPR052035">
    <property type="entry name" value="ZnF_BED_domain_contain"/>
</dbReference>
<dbReference type="AlphaFoldDB" id="A0A182RIG7"/>
<keyword evidence="2" id="KW-0479">Metal-binding</keyword>
<protein>
    <submittedName>
        <fullName evidence="6">DUF659 domain-containing protein</fullName>
    </submittedName>
</protein>
<accession>A0A182RIG7</accession>
<evidence type="ECO:0000313" key="6">
    <source>
        <dbReference type="EnsemblMetazoa" id="AFUN006032-PA"/>
    </source>
</evidence>
<evidence type="ECO:0000256" key="1">
    <source>
        <dbReference type="ARBA" id="ARBA00004123"/>
    </source>
</evidence>
<dbReference type="InterPro" id="IPR012337">
    <property type="entry name" value="RNaseH-like_sf"/>
</dbReference>
<dbReference type="PANTHER" id="PTHR46481:SF10">
    <property type="entry name" value="ZINC FINGER BED DOMAIN-CONTAINING PROTEIN 39"/>
    <property type="match status" value="1"/>
</dbReference>
<dbReference type="SUPFAM" id="SSF53098">
    <property type="entry name" value="Ribonuclease H-like"/>
    <property type="match status" value="1"/>
</dbReference>
<evidence type="ECO:0000256" key="5">
    <source>
        <dbReference type="ARBA" id="ARBA00023242"/>
    </source>
</evidence>
<dbReference type="GO" id="GO:0008270">
    <property type="term" value="F:zinc ion binding"/>
    <property type="evidence" value="ECO:0007669"/>
    <property type="project" value="UniProtKB-KW"/>
</dbReference>
<dbReference type="VEuPathDB" id="VectorBase:AFUN2_012944"/>
<dbReference type="GO" id="GO:0005634">
    <property type="term" value="C:nucleus"/>
    <property type="evidence" value="ECO:0007669"/>
    <property type="project" value="UniProtKB-SubCell"/>
</dbReference>
<dbReference type="EnsemblMetazoa" id="AFUN006032-RA">
    <property type="protein sequence ID" value="AFUN006032-PA"/>
    <property type="gene ID" value="AFUN006032"/>
</dbReference>
<dbReference type="STRING" id="62324.A0A182RIG7"/>
<dbReference type="PANTHER" id="PTHR46481">
    <property type="entry name" value="ZINC FINGER BED DOMAIN-CONTAINING PROTEIN 4"/>
    <property type="match status" value="1"/>
</dbReference>
<comment type="subcellular location">
    <subcellularLocation>
        <location evidence="1">Nucleus</location>
    </subcellularLocation>
</comment>
<keyword evidence="3" id="KW-0863">Zinc-finger</keyword>
<organism evidence="6">
    <name type="scientific">Anopheles funestus</name>
    <name type="common">African malaria mosquito</name>
    <dbReference type="NCBI Taxonomy" id="62324"/>
    <lineage>
        <taxon>Eukaryota</taxon>
        <taxon>Metazoa</taxon>
        <taxon>Ecdysozoa</taxon>
        <taxon>Arthropoda</taxon>
        <taxon>Hexapoda</taxon>
        <taxon>Insecta</taxon>
        <taxon>Pterygota</taxon>
        <taxon>Neoptera</taxon>
        <taxon>Endopterygota</taxon>
        <taxon>Diptera</taxon>
        <taxon>Nematocera</taxon>
        <taxon>Culicoidea</taxon>
        <taxon>Culicidae</taxon>
        <taxon>Anophelinae</taxon>
        <taxon>Anopheles</taxon>
    </lineage>
</organism>
<name>A0A182RIG7_ANOFN</name>
<proteinExistence type="predicted"/>
<evidence type="ECO:0000256" key="3">
    <source>
        <dbReference type="ARBA" id="ARBA00022771"/>
    </source>
</evidence>